<dbReference type="InterPro" id="IPR014016">
    <property type="entry name" value="UvrD-like_ATP-bd"/>
</dbReference>
<dbReference type="InterPro" id="IPR000212">
    <property type="entry name" value="DNA_helicase_UvrD/REP"/>
</dbReference>
<dbReference type="PANTHER" id="PTHR11070">
    <property type="entry name" value="UVRD / RECB / PCRA DNA HELICASE FAMILY MEMBER"/>
    <property type="match status" value="1"/>
</dbReference>
<dbReference type="CDD" id="cd17932">
    <property type="entry name" value="DEXQc_UvrD"/>
    <property type="match status" value="1"/>
</dbReference>
<dbReference type="Pfam" id="PF13361">
    <property type="entry name" value="UvrD_C"/>
    <property type="match status" value="1"/>
</dbReference>
<evidence type="ECO:0000256" key="2">
    <source>
        <dbReference type="ARBA" id="ARBA00022741"/>
    </source>
</evidence>
<keyword evidence="5 10" id="KW-0067">ATP-binding</keyword>
<evidence type="ECO:0000256" key="9">
    <source>
        <dbReference type="ARBA" id="ARBA00048988"/>
    </source>
</evidence>
<evidence type="ECO:0000256" key="1">
    <source>
        <dbReference type="ARBA" id="ARBA00009922"/>
    </source>
</evidence>
<keyword evidence="4 10" id="KW-0347">Helicase</keyword>
<dbReference type="GO" id="GO:0005524">
    <property type="term" value="F:ATP binding"/>
    <property type="evidence" value="ECO:0007669"/>
    <property type="project" value="UniProtKB-UniRule"/>
</dbReference>
<evidence type="ECO:0000256" key="3">
    <source>
        <dbReference type="ARBA" id="ARBA00022801"/>
    </source>
</evidence>
<evidence type="ECO:0000259" key="11">
    <source>
        <dbReference type="PROSITE" id="PS51198"/>
    </source>
</evidence>
<comment type="catalytic activity">
    <reaction evidence="9">
        <text>ATP + H2O = ADP + phosphate + H(+)</text>
        <dbReference type="Rhea" id="RHEA:13065"/>
        <dbReference type="ChEBI" id="CHEBI:15377"/>
        <dbReference type="ChEBI" id="CHEBI:15378"/>
        <dbReference type="ChEBI" id="CHEBI:30616"/>
        <dbReference type="ChEBI" id="CHEBI:43474"/>
        <dbReference type="ChEBI" id="CHEBI:456216"/>
        <dbReference type="EC" id="5.6.2.4"/>
    </reaction>
</comment>
<sequence length="595" mass="69686">MGQINLDKEQIKAIKAPIDKPVIVKAAAGTGKTTILVERIKYLRESGIPLNQILAFTYTNKAAEHMKQKIYKELNESIPYVGTIHSILESWIKPHLNLNSNYIELIDEEDEIRLLNKCKRKLKKEQESPNETIKRFNKKKLRIDTEWDKQDDELFKNYKEIMSAHGKLSFNDILTNTLELLETRPDFLKQIQNKYKAIFIDEVQDITEVQFQIIKKILKGQPNINFFAVGDPNQCIFQFAYAKENTFEELDNFFEQELKVQPTKVNLNVNYRSDQLIVGYGNDVRSIKEGIPLSISHSQKKGEIREISKEQVLEILKKESENSNLGKWACLTRSINKPTVSFLISAMKKKIPFQLTKFHDLLRDPAKYKRIKKEPKLIILFTQISFFDDKKILYEIIRTLDFPTGKKDTTWQLVQGIQDLSKNIKNKTVLQALLDRDIDIQEISIPYEDKNFFYQHLAFIQSLKMAEKTNLKEFIEKHIFPYFRNKSYEPEFSEEIMLLMYWIDCTQKQNNLTSEELAANIMFLINPGNKETAKLAESNENQLIISTVHKAKGLEWDNLIVIDEWTKNRKKDKNLPYVAYTRARNKLLLIKNSDK</sequence>
<dbReference type="Gene3D" id="3.40.50.300">
    <property type="entry name" value="P-loop containing nucleotide triphosphate hydrolases"/>
    <property type="match status" value="2"/>
</dbReference>
<evidence type="ECO:0000313" key="12">
    <source>
        <dbReference type="EMBL" id="GCE63363.1"/>
    </source>
</evidence>
<dbReference type="EC" id="5.6.2.4" evidence="8"/>
<evidence type="ECO:0000256" key="10">
    <source>
        <dbReference type="PROSITE-ProRule" id="PRU00560"/>
    </source>
</evidence>
<evidence type="ECO:0000256" key="5">
    <source>
        <dbReference type="ARBA" id="ARBA00022840"/>
    </source>
</evidence>
<evidence type="ECO:0000256" key="7">
    <source>
        <dbReference type="ARBA" id="ARBA00034617"/>
    </source>
</evidence>
<dbReference type="InterPro" id="IPR027417">
    <property type="entry name" value="P-loop_NTPase"/>
</dbReference>
<gene>
    <name evidence="12" type="primary">uvrD1</name>
    <name evidence="12" type="ORF">MHSWG343_03540</name>
</gene>
<dbReference type="EMBL" id="BIMN01000001">
    <property type="protein sequence ID" value="GCE63363.1"/>
    <property type="molecule type" value="Genomic_DNA"/>
</dbReference>
<dbReference type="GO" id="GO:0000724">
    <property type="term" value="P:double-strand break repair via homologous recombination"/>
    <property type="evidence" value="ECO:0007669"/>
    <property type="project" value="TreeGrafter"/>
</dbReference>
<proteinExistence type="inferred from homology"/>
<protein>
    <recommendedName>
        <fullName evidence="8">DNA 3'-5' helicase</fullName>
        <ecNumber evidence="8">5.6.2.4</ecNumber>
    </recommendedName>
</protein>
<comment type="similarity">
    <text evidence="1">Belongs to the helicase family. UvrD subfamily.</text>
</comment>
<dbReference type="PANTHER" id="PTHR11070:SF30">
    <property type="entry name" value="F-BOX DNA HELICASE 1"/>
    <property type="match status" value="1"/>
</dbReference>
<evidence type="ECO:0000256" key="4">
    <source>
        <dbReference type="ARBA" id="ARBA00022806"/>
    </source>
</evidence>
<feature type="binding site" evidence="10">
    <location>
        <begin position="26"/>
        <end position="33"/>
    </location>
    <ligand>
        <name>ATP</name>
        <dbReference type="ChEBI" id="CHEBI:30616"/>
    </ligand>
</feature>
<feature type="domain" description="UvrD-like helicase ATP-binding" evidence="11">
    <location>
        <begin position="5"/>
        <end position="274"/>
    </location>
</feature>
<name>A0A478FPP8_9MOLU</name>
<dbReference type="GO" id="GO:0016887">
    <property type="term" value="F:ATP hydrolysis activity"/>
    <property type="evidence" value="ECO:0007669"/>
    <property type="project" value="RHEA"/>
</dbReference>
<dbReference type="PROSITE" id="PS51198">
    <property type="entry name" value="UVRD_HELICASE_ATP_BIND"/>
    <property type="match status" value="1"/>
</dbReference>
<dbReference type="SUPFAM" id="SSF52540">
    <property type="entry name" value="P-loop containing nucleoside triphosphate hydrolases"/>
    <property type="match status" value="1"/>
</dbReference>
<accession>A0A478FPP8</accession>
<dbReference type="AlphaFoldDB" id="A0A478FPP8"/>
<dbReference type="GO" id="GO:0003677">
    <property type="term" value="F:DNA binding"/>
    <property type="evidence" value="ECO:0007669"/>
    <property type="project" value="InterPro"/>
</dbReference>
<dbReference type="InterPro" id="IPR014017">
    <property type="entry name" value="DNA_helicase_UvrD-like_C"/>
</dbReference>
<evidence type="ECO:0000313" key="13">
    <source>
        <dbReference type="Proteomes" id="UP000324831"/>
    </source>
</evidence>
<evidence type="ECO:0000256" key="6">
    <source>
        <dbReference type="ARBA" id="ARBA00023235"/>
    </source>
</evidence>
<keyword evidence="2 10" id="KW-0547">Nucleotide-binding</keyword>
<dbReference type="GO" id="GO:0043138">
    <property type="term" value="F:3'-5' DNA helicase activity"/>
    <property type="evidence" value="ECO:0007669"/>
    <property type="project" value="UniProtKB-EC"/>
</dbReference>
<comment type="catalytic activity">
    <reaction evidence="7">
        <text>Couples ATP hydrolysis with the unwinding of duplex DNA by translocating in the 3'-5' direction.</text>
        <dbReference type="EC" id="5.6.2.4"/>
    </reaction>
</comment>
<dbReference type="Proteomes" id="UP000324831">
    <property type="component" value="Unassembled WGS sequence"/>
</dbReference>
<dbReference type="InterPro" id="IPR013986">
    <property type="entry name" value="DExx_box_DNA_helicase_dom_sf"/>
</dbReference>
<keyword evidence="6" id="KW-0413">Isomerase</keyword>
<dbReference type="GO" id="GO:0031297">
    <property type="term" value="P:replication fork processing"/>
    <property type="evidence" value="ECO:0007669"/>
    <property type="project" value="TreeGrafter"/>
</dbReference>
<dbReference type="Pfam" id="PF00580">
    <property type="entry name" value="UvrD-helicase"/>
    <property type="match status" value="1"/>
</dbReference>
<keyword evidence="3 10" id="KW-0378">Hydrolase</keyword>
<reference evidence="12 13" key="1">
    <citation type="submission" date="2019-01" db="EMBL/GenBank/DDBJ databases">
        <title>Draft genome sequences of Candidatus Mycoplasma haemohominis SWG34-3 identified from a patient with pyrexia, anemia and liver dysfunction.</title>
        <authorList>
            <person name="Sekizuka T."/>
            <person name="Hattori N."/>
            <person name="Katano H."/>
            <person name="Takuma T."/>
            <person name="Ito T."/>
            <person name="Arai N."/>
            <person name="Yanai R."/>
            <person name="Ishii S."/>
            <person name="Miura Y."/>
            <person name="Tokunaga T."/>
            <person name="Watanabe H."/>
            <person name="Nomura N."/>
            <person name="Eguchi J."/>
            <person name="Arai T."/>
            <person name="Hasegawa H."/>
            <person name="Nakamaki T."/>
            <person name="Wakita T."/>
            <person name="Niki Y."/>
            <person name="Kuroda M."/>
        </authorList>
    </citation>
    <scope>NUCLEOTIDE SEQUENCE [LARGE SCALE GENOMIC DNA]</scope>
    <source>
        <strain evidence="12">SWG34-3</strain>
    </source>
</reference>
<dbReference type="Gene3D" id="1.10.10.160">
    <property type="match status" value="1"/>
</dbReference>
<organism evidence="12 13">
    <name type="scientific">Candidatus Mycoplasma haematohominis</name>
    <dbReference type="NCBI Taxonomy" id="1494318"/>
    <lineage>
        <taxon>Bacteria</taxon>
        <taxon>Bacillati</taxon>
        <taxon>Mycoplasmatota</taxon>
        <taxon>Mollicutes</taxon>
        <taxon>Mycoplasmataceae</taxon>
        <taxon>Mycoplasma</taxon>
    </lineage>
</organism>
<evidence type="ECO:0000256" key="8">
    <source>
        <dbReference type="ARBA" id="ARBA00034808"/>
    </source>
</evidence>
<comment type="caution">
    <text evidence="12">The sequence shown here is derived from an EMBL/GenBank/DDBJ whole genome shotgun (WGS) entry which is preliminary data.</text>
</comment>